<dbReference type="AlphaFoldDB" id="X7FAF0"/>
<evidence type="ECO:0000313" key="1">
    <source>
        <dbReference type="EMBL" id="ETX29698.1"/>
    </source>
</evidence>
<dbReference type="PATRIC" id="fig|1449351.3.peg.1484"/>
<keyword evidence="2" id="KW-1185">Reference proteome</keyword>
<dbReference type="InterPro" id="IPR010845">
    <property type="entry name" value="FlaF"/>
</dbReference>
<keyword evidence="1" id="KW-0282">Flagellum</keyword>
<keyword evidence="1" id="KW-0969">Cilium</keyword>
<name>X7FAF0_9RHOB</name>
<dbReference type="NCBIfam" id="NF009435">
    <property type="entry name" value="PRK12794.1"/>
    <property type="match status" value="1"/>
</dbReference>
<protein>
    <submittedName>
        <fullName evidence="1">Flagellar biosynthesis regulatory protein FlaF</fullName>
    </submittedName>
</protein>
<keyword evidence="1" id="KW-0966">Cell projection</keyword>
<dbReference type="STRING" id="1449351.RISW2_22715"/>
<accession>X7FAF0</accession>
<proteinExistence type="predicted"/>
<dbReference type="GO" id="GO:0044781">
    <property type="term" value="P:bacterial-type flagellum organization"/>
    <property type="evidence" value="ECO:0007669"/>
    <property type="project" value="InterPro"/>
</dbReference>
<dbReference type="Pfam" id="PF07309">
    <property type="entry name" value="FlaF"/>
    <property type="match status" value="1"/>
</dbReference>
<organism evidence="1 2">
    <name type="scientific">Roseivivax isoporae LMG 25204</name>
    <dbReference type="NCBI Taxonomy" id="1449351"/>
    <lineage>
        <taxon>Bacteria</taxon>
        <taxon>Pseudomonadati</taxon>
        <taxon>Pseudomonadota</taxon>
        <taxon>Alphaproteobacteria</taxon>
        <taxon>Rhodobacterales</taxon>
        <taxon>Roseobacteraceae</taxon>
        <taxon>Roseivivax</taxon>
    </lineage>
</organism>
<gene>
    <name evidence="1" type="ORF">RISW2_22715</name>
</gene>
<dbReference type="eggNOG" id="COG5442">
    <property type="taxonomic scope" value="Bacteria"/>
</dbReference>
<evidence type="ECO:0000313" key="2">
    <source>
        <dbReference type="Proteomes" id="UP000023430"/>
    </source>
</evidence>
<dbReference type="EMBL" id="JAME01000008">
    <property type="protein sequence ID" value="ETX29698.1"/>
    <property type="molecule type" value="Genomic_DNA"/>
</dbReference>
<dbReference type="Proteomes" id="UP000023430">
    <property type="component" value="Unassembled WGS sequence"/>
</dbReference>
<reference evidence="1 2" key="1">
    <citation type="submission" date="2014-01" db="EMBL/GenBank/DDBJ databases">
        <title>Roseivivax isoporae LMG 25204 Genome Sequencing.</title>
        <authorList>
            <person name="Lai Q."/>
            <person name="Li G."/>
            <person name="Shao Z."/>
        </authorList>
    </citation>
    <scope>NUCLEOTIDE SEQUENCE [LARGE SCALE GENOMIC DNA]</scope>
    <source>
        <strain evidence="1 2">LMG 25204</strain>
    </source>
</reference>
<dbReference type="OrthoDB" id="9808944at2"/>
<comment type="caution">
    <text evidence="1">The sequence shown here is derived from an EMBL/GenBank/DDBJ whole genome shotgun (WGS) entry which is preliminary data.</text>
</comment>
<sequence length="124" mass="13718">MHAHAQALHAYSHAAAPIRTARGAEYEVIARITHRLRDAARKGKRGYPELVAALSDNRRLWTTLAADVGQAGNGLPDDLRARIFYLAEFTEKHSRLVLRGKARVTPLLEINVAILRGLGSRPHP</sequence>